<evidence type="ECO:0000313" key="4">
    <source>
        <dbReference type="Proteomes" id="UP000014254"/>
    </source>
</evidence>
<dbReference type="AlphaFoldDB" id="S2IUW1"/>
<dbReference type="OrthoDB" id="2283792at2759"/>
<proteinExistence type="predicted"/>
<feature type="region of interest" description="Disordered" evidence="1">
    <location>
        <begin position="145"/>
        <end position="186"/>
    </location>
</feature>
<keyword evidence="4" id="KW-1185">Reference proteome</keyword>
<sequence length="186" mass="18886">MYTRAQFILALTLVACSLCLAIAFPAADDELKISNKVRNPRLGGSRISSQLGKRDEDTTFNIDLSGNDTNNEASASAVAVASTQTTSAAPIASTSAAAMVSTNAPTPIPTAAPTTTTHYASSFVFTASLKDTNPLNDGLAKMASLSKKGKKNSKKSLASVKSASKASKNAGRLTGTAAAAAAATSN</sequence>
<reference evidence="4" key="1">
    <citation type="submission" date="2013-05" db="EMBL/GenBank/DDBJ databases">
        <title>The Genome sequence of Mucor circinelloides f. circinelloides 1006PhL.</title>
        <authorList>
            <consortium name="The Broad Institute Genomics Platform"/>
            <person name="Cuomo C."/>
            <person name="Earl A."/>
            <person name="Findley K."/>
            <person name="Lee S.C."/>
            <person name="Walker B."/>
            <person name="Young S."/>
            <person name="Zeng Q."/>
            <person name="Gargeya S."/>
            <person name="Fitzgerald M."/>
            <person name="Haas B."/>
            <person name="Abouelleil A."/>
            <person name="Allen A.W."/>
            <person name="Alvarado L."/>
            <person name="Arachchi H.M."/>
            <person name="Berlin A.M."/>
            <person name="Chapman S.B."/>
            <person name="Gainer-Dewar J."/>
            <person name="Goldberg J."/>
            <person name="Griggs A."/>
            <person name="Gujja S."/>
            <person name="Hansen M."/>
            <person name="Howarth C."/>
            <person name="Imamovic A."/>
            <person name="Ireland A."/>
            <person name="Larimer J."/>
            <person name="McCowan C."/>
            <person name="Murphy C."/>
            <person name="Pearson M."/>
            <person name="Poon T.W."/>
            <person name="Priest M."/>
            <person name="Roberts A."/>
            <person name="Saif S."/>
            <person name="Shea T."/>
            <person name="Sisk P."/>
            <person name="Sykes S."/>
            <person name="Wortman J."/>
            <person name="Nusbaum C."/>
            <person name="Birren B."/>
        </authorList>
    </citation>
    <scope>NUCLEOTIDE SEQUENCE [LARGE SCALE GENOMIC DNA]</scope>
    <source>
        <strain evidence="4">1006PhL</strain>
    </source>
</reference>
<feature type="chain" id="PRO_5004497114" evidence="2">
    <location>
        <begin position="22"/>
        <end position="186"/>
    </location>
</feature>
<dbReference type="EMBL" id="KE124177">
    <property type="protein sequence ID" value="EPB81411.1"/>
    <property type="molecule type" value="Genomic_DNA"/>
</dbReference>
<evidence type="ECO:0000313" key="3">
    <source>
        <dbReference type="EMBL" id="EPB81411.1"/>
    </source>
</evidence>
<organism evidence="3 4">
    <name type="scientific">Mucor circinelloides f. circinelloides (strain 1006PhL)</name>
    <name type="common">Mucormycosis agent</name>
    <name type="synonym">Calyptromyces circinelloides</name>
    <dbReference type="NCBI Taxonomy" id="1220926"/>
    <lineage>
        <taxon>Eukaryota</taxon>
        <taxon>Fungi</taxon>
        <taxon>Fungi incertae sedis</taxon>
        <taxon>Mucoromycota</taxon>
        <taxon>Mucoromycotina</taxon>
        <taxon>Mucoromycetes</taxon>
        <taxon>Mucorales</taxon>
        <taxon>Mucorineae</taxon>
        <taxon>Mucoraceae</taxon>
        <taxon>Mucor</taxon>
    </lineage>
</organism>
<dbReference type="Proteomes" id="UP000014254">
    <property type="component" value="Unassembled WGS sequence"/>
</dbReference>
<protein>
    <submittedName>
        <fullName evidence="3">Uncharacterized protein</fullName>
    </submittedName>
</protein>
<feature type="signal peptide" evidence="2">
    <location>
        <begin position="1"/>
        <end position="21"/>
    </location>
</feature>
<evidence type="ECO:0000256" key="2">
    <source>
        <dbReference type="SAM" id="SignalP"/>
    </source>
</evidence>
<evidence type="ECO:0000256" key="1">
    <source>
        <dbReference type="SAM" id="MobiDB-lite"/>
    </source>
</evidence>
<dbReference type="InParanoid" id="S2IUW1"/>
<dbReference type="PROSITE" id="PS51257">
    <property type="entry name" value="PROKAR_LIPOPROTEIN"/>
    <property type="match status" value="1"/>
</dbReference>
<keyword evidence="2" id="KW-0732">Signal</keyword>
<feature type="compositionally biased region" description="Low complexity" evidence="1">
    <location>
        <begin position="177"/>
        <end position="186"/>
    </location>
</feature>
<dbReference type="OMA" id="DTTFNID"/>
<name>S2IUW1_MUCC1</name>
<feature type="compositionally biased region" description="Low complexity" evidence="1">
    <location>
        <begin position="155"/>
        <end position="170"/>
    </location>
</feature>
<gene>
    <name evidence="3" type="ORF">HMPREF1544_11873</name>
</gene>
<accession>S2IUW1</accession>
<dbReference type="VEuPathDB" id="FungiDB:HMPREF1544_11873"/>